<evidence type="ECO:0000256" key="7">
    <source>
        <dbReference type="ARBA" id="ARBA00022723"/>
    </source>
</evidence>
<evidence type="ECO:0000256" key="6">
    <source>
        <dbReference type="ARBA" id="ARBA00022670"/>
    </source>
</evidence>
<keyword evidence="5 10" id="KW-0031">Aminopeptidase</keyword>
<evidence type="ECO:0000256" key="1">
    <source>
        <dbReference type="ARBA" id="ARBA00001941"/>
    </source>
</evidence>
<comment type="cofactor">
    <cofactor evidence="1">
        <name>Co(2+)</name>
        <dbReference type="ChEBI" id="CHEBI:48828"/>
    </cofactor>
</comment>
<evidence type="ECO:0000313" key="10">
    <source>
        <dbReference type="EMBL" id="MBC8578250.1"/>
    </source>
</evidence>
<reference evidence="10" key="1">
    <citation type="submission" date="2020-08" db="EMBL/GenBank/DDBJ databases">
        <title>Genome public.</title>
        <authorList>
            <person name="Liu C."/>
            <person name="Sun Q."/>
        </authorList>
    </citation>
    <scope>NUCLEOTIDE SEQUENCE</scope>
    <source>
        <strain evidence="10">NSJ-12</strain>
    </source>
</reference>
<dbReference type="EMBL" id="JACRSY010000002">
    <property type="protein sequence ID" value="MBC8578250.1"/>
    <property type="molecule type" value="Genomic_DNA"/>
</dbReference>
<comment type="caution">
    <text evidence="10">The sequence shown here is derived from an EMBL/GenBank/DDBJ whole genome shotgun (WGS) entry which is preliminary data.</text>
</comment>
<dbReference type="InterPro" id="IPR000787">
    <property type="entry name" value="Peptidase_M29"/>
</dbReference>
<protein>
    <submittedName>
        <fullName evidence="10">Aminopeptidase</fullName>
    </submittedName>
</protein>
<evidence type="ECO:0000256" key="2">
    <source>
        <dbReference type="ARBA" id="ARBA00001946"/>
    </source>
</evidence>
<evidence type="ECO:0000256" key="5">
    <source>
        <dbReference type="ARBA" id="ARBA00022438"/>
    </source>
</evidence>
<dbReference type="InterPro" id="IPR035097">
    <property type="entry name" value="M29_N-terminal"/>
</dbReference>
<proteinExistence type="inferred from homology"/>
<comment type="cofactor">
    <cofactor evidence="3">
        <name>Zn(2+)</name>
        <dbReference type="ChEBI" id="CHEBI:29105"/>
    </cofactor>
</comment>
<keyword evidence="6" id="KW-0645">Protease</keyword>
<sequence>METKEKNLLNYAKLIVEVGVNIQQGQYLMITSPIQTAYFARALTKCAYEAGAKKVYVDYVDEELSKVTYMHAPDEAFLEYPQWVAEGKKTLAANNCAFISISASNPDLLKDVNPARIATMQKTAGIALEGFRNYIQNGDVAWCVASIPTAEWAMKVFPKAQNSDEAIEKLWDKIYIATRIYEQDPVEAWKEHTRNLEEKTKFLNSKKITQLHYQSKGTDLYVELPKGHIWQGGGSYNKAGTYYVANMPTEEVFTMPSKYGVNGKLASTKPLSYGGNLIENFVLYFEKGRIVDFTAESGYETLKSLIETDEGSHYLGEVAIVPDDSPVSNTNTIFYNTLFDENASCHFAIGSAYPDTIEKGTEMNKEQLEAVGANTSLTHVDFMVGDTNLTIEAETESGESFIVLKDGNWAF</sequence>
<evidence type="ECO:0000313" key="11">
    <source>
        <dbReference type="Proteomes" id="UP000655830"/>
    </source>
</evidence>
<dbReference type="SUPFAM" id="SSF144052">
    <property type="entry name" value="Thermophilic metalloprotease-like"/>
    <property type="match status" value="1"/>
</dbReference>
<comment type="similarity">
    <text evidence="4">Belongs to the peptidase M29 family.</text>
</comment>
<accession>A0A926EGN4</accession>
<dbReference type="PANTHER" id="PTHR34448">
    <property type="entry name" value="AMINOPEPTIDASE"/>
    <property type="match status" value="1"/>
</dbReference>
<dbReference type="PRINTS" id="PR00919">
    <property type="entry name" value="THERMOPTASE"/>
</dbReference>
<keyword evidence="9" id="KW-0482">Metalloprotease</keyword>
<gene>
    <name evidence="10" type="ORF">H8718_01670</name>
</gene>
<dbReference type="InterPro" id="IPR052170">
    <property type="entry name" value="M29_Exopeptidase"/>
</dbReference>
<keyword evidence="11" id="KW-1185">Reference proteome</keyword>
<comment type="cofactor">
    <cofactor evidence="2">
        <name>Mg(2+)</name>
        <dbReference type="ChEBI" id="CHEBI:18420"/>
    </cofactor>
</comment>
<dbReference type="Pfam" id="PF02073">
    <property type="entry name" value="Peptidase_M29"/>
    <property type="match status" value="1"/>
</dbReference>
<keyword evidence="7" id="KW-0479">Metal-binding</keyword>
<keyword evidence="8" id="KW-0378">Hydrolase</keyword>
<dbReference type="Proteomes" id="UP000655830">
    <property type="component" value="Unassembled WGS sequence"/>
</dbReference>
<dbReference type="AlphaFoldDB" id="A0A926EGN4"/>
<dbReference type="GO" id="GO:0006508">
    <property type="term" value="P:proteolysis"/>
    <property type="evidence" value="ECO:0007669"/>
    <property type="project" value="UniProtKB-KW"/>
</dbReference>
<dbReference type="GO" id="GO:0046872">
    <property type="term" value="F:metal ion binding"/>
    <property type="evidence" value="ECO:0007669"/>
    <property type="project" value="UniProtKB-KW"/>
</dbReference>
<organism evidence="10 11">
    <name type="scientific">Zhenhengia yiwuensis</name>
    <dbReference type="NCBI Taxonomy" id="2763666"/>
    <lineage>
        <taxon>Bacteria</taxon>
        <taxon>Bacillati</taxon>
        <taxon>Bacillota</taxon>
        <taxon>Clostridia</taxon>
        <taxon>Lachnospirales</taxon>
        <taxon>Lachnospiraceae</taxon>
        <taxon>Zhenhengia</taxon>
    </lineage>
</organism>
<dbReference type="Gene3D" id="3.40.1830.10">
    <property type="entry name" value="Thermophilic metalloprotease (M29)"/>
    <property type="match status" value="1"/>
</dbReference>
<dbReference type="RefSeq" id="WP_177669315.1">
    <property type="nucleotide sequence ID" value="NZ_JACRSY010000002.1"/>
</dbReference>
<name>A0A926EGN4_9FIRM</name>
<dbReference type="PANTHER" id="PTHR34448:SF3">
    <property type="entry name" value="AMINOPEPTIDASE AMPS"/>
    <property type="match status" value="1"/>
</dbReference>
<evidence type="ECO:0000256" key="4">
    <source>
        <dbReference type="ARBA" id="ARBA00008236"/>
    </source>
</evidence>
<dbReference type="GO" id="GO:0004177">
    <property type="term" value="F:aminopeptidase activity"/>
    <property type="evidence" value="ECO:0007669"/>
    <property type="project" value="UniProtKB-KW"/>
</dbReference>
<evidence type="ECO:0000256" key="9">
    <source>
        <dbReference type="ARBA" id="ARBA00023049"/>
    </source>
</evidence>
<dbReference type="GO" id="GO:0008237">
    <property type="term" value="F:metallopeptidase activity"/>
    <property type="evidence" value="ECO:0007669"/>
    <property type="project" value="UniProtKB-KW"/>
</dbReference>
<evidence type="ECO:0000256" key="8">
    <source>
        <dbReference type="ARBA" id="ARBA00022801"/>
    </source>
</evidence>
<evidence type="ECO:0000256" key="3">
    <source>
        <dbReference type="ARBA" id="ARBA00001947"/>
    </source>
</evidence>